<protein>
    <submittedName>
        <fullName evidence="1">Uncharacterized protein</fullName>
    </submittedName>
</protein>
<dbReference type="eggNOG" id="ENOG50329UA">
    <property type="taxonomic scope" value="Bacteria"/>
</dbReference>
<keyword evidence="2" id="KW-1185">Reference proteome</keyword>
<dbReference type="HOGENOM" id="CLU_178327_0_0_9"/>
<gene>
    <name evidence="1" type="ORF">Cspa_c24020</name>
</gene>
<evidence type="ECO:0000313" key="1">
    <source>
        <dbReference type="EMBL" id="AGF56167.1"/>
    </source>
</evidence>
<dbReference type="OrthoDB" id="2881498at2"/>
<evidence type="ECO:0000313" key="2">
    <source>
        <dbReference type="Proteomes" id="UP000011728"/>
    </source>
</evidence>
<dbReference type="EMBL" id="CP004121">
    <property type="protein sequence ID" value="AGF56167.1"/>
    <property type="molecule type" value="Genomic_DNA"/>
</dbReference>
<name>M1MXJ9_9CLOT</name>
<reference evidence="1 2" key="1">
    <citation type="submission" date="2013-02" db="EMBL/GenBank/DDBJ databases">
        <title>Genome sequence of Clostridium saccharoperbutylacetonicum N1-4(HMT).</title>
        <authorList>
            <person name="Poehlein A."/>
            <person name="Daniel R."/>
        </authorList>
    </citation>
    <scope>NUCLEOTIDE SEQUENCE [LARGE SCALE GENOMIC DNA]</scope>
    <source>
        <strain evidence="2">N1-4(HMT)</strain>
    </source>
</reference>
<sequence length="86" mass="9781">MILVNCAWKQEDIIKHVESIMVDNEKAFKLVKVEGIRILFDTQVEDMKSIKLIKAAIKNIKGYQALAVDVVPVVNNSMFEGYTKLL</sequence>
<dbReference type="KEGG" id="csr:Cspa_c24020"/>
<proteinExistence type="predicted"/>
<dbReference type="RefSeq" id="WP_015392486.1">
    <property type="nucleotide sequence ID" value="NC_020291.1"/>
</dbReference>
<dbReference type="AlphaFoldDB" id="M1MXJ9"/>
<dbReference type="PATRIC" id="fig|931276.5.peg.2406"/>
<accession>M1MXJ9</accession>
<dbReference type="Proteomes" id="UP000011728">
    <property type="component" value="Chromosome"/>
</dbReference>
<organism evidence="1 2">
    <name type="scientific">Clostridium saccharoperbutylacetonicum N1-4(HMT)</name>
    <dbReference type="NCBI Taxonomy" id="931276"/>
    <lineage>
        <taxon>Bacteria</taxon>
        <taxon>Bacillati</taxon>
        <taxon>Bacillota</taxon>
        <taxon>Clostridia</taxon>
        <taxon>Eubacteriales</taxon>
        <taxon>Clostridiaceae</taxon>
        <taxon>Clostridium</taxon>
    </lineage>
</organism>
<dbReference type="STRING" id="36745.CLSAP_22170"/>